<feature type="active site" description="Charge relay system" evidence="9">
    <location>
        <position position="409"/>
    </location>
</feature>
<gene>
    <name evidence="15" type="ORF">ABB28_07965</name>
</gene>
<dbReference type="GO" id="GO:0004252">
    <property type="term" value="F:serine-type endopeptidase activity"/>
    <property type="evidence" value="ECO:0007669"/>
    <property type="project" value="UniProtKB-UniRule"/>
</dbReference>
<dbReference type="PATRIC" id="fig|517011.3.peg.1257"/>
<dbReference type="Gene3D" id="3.40.50.200">
    <property type="entry name" value="Peptidase S8/S53 domain"/>
    <property type="match status" value="1"/>
</dbReference>
<dbReference type="PROSITE" id="PS00138">
    <property type="entry name" value="SUBTILASE_SER"/>
    <property type="match status" value="1"/>
</dbReference>
<evidence type="ECO:0000256" key="1">
    <source>
        <dbReference type="ARBA" id="ARBA00004613"/>
    </source>
</evidence>
<evidence type="ECO:0000256" key="8">
    <source>
        <dbReference type="ARBA" id="ARBA00023145"/>
    </source>
</evidence>
<evidence type="ECO:0000259" key="14">
    <source>
        <dbReference type="Pfam" id="PF04151"/>
    </source>
</evidence>
<dbReference type="SUPFAM" id="SSF52743">
    <property type="entry name" value="Subtilisin-like"/>
    <property type="match status" value="1"/>
</dbReference>
<dbReference type="PROSITE" id="PS51892">
    <property type="entry name" value="SUBTILASE"/>
    <property type="match status" value="1"/>
</dbReference>
<comment type="subcellular location">
    <subcellularLocation>
        <location evidence="1">Secreted</location>
    </subcellularLocation>
</comment>
<dbReference type="InterPro" id="IPR034176">
    <property type="entry name" value="Peptidases_S8_13"/>
</dbReference>
<evidence type="ECO:0000256" key="11">
    <source>
        <dbReference type="SAM" id="MobiDB-lite"/>
    </source>
</evidence>
<dbReference type="FunFam" id="3.40.50.200:FF:000022">
    <property type="entry name" value="Extracellular protease"/>
    <property type="match status" value="1"/>
</dbReference>
<keyword evidence="7 9" id="KW-0720">Serine protease</keyword>
<dbReference type="EMBL" id="LDJK01000030">
    <property type="protein sequence ID" value="KRG74143.1"/>
    <property type="molecule type" value="Genomic_DNA"/>
</dbReference>
<keyword evidence="5 12" id="KW-0732">Signal</keyword>
<dbReference type="PROSITE" id="PS00137">
    <property type="entry name" value="SUBTILASE_HIS"/>
    <property type="match status" value="1"/>
</dbReference>
<feature type="region of interest" description="Disordered" evidence="11">
    <location>
        <begin position="202"/>
        <end position="237"/>
    </location>
</feature>
<dbReference type="Proteomes" id="UP000051386">
    <property type="component" value="Unassembled WGS sequence"/>
</dbReference>
<evidence type="ECO:0000259" key="13">
    <source>
        <dbReference type="Pfam" id="PF00082"/>
    </source>
</evidence>
<evidence type="ECO:0000256" key="6">
    <source>
        <dbReference type="ARBA" id="ARBA00022801"/>
    </source>
</evidence>
<dbReference type="AlphaFoldDB" id="A0A0R0CWP3"/>
<evidence type="ECO:0000256" key="9">
    <source>
        <dbReference type="PROSITE-ProRule" id="PRU01240"/>
    </source>
</evidence>
<dbReference type="InterPro" id="IPR036852">
    <property type="entry name" value="Peptidase_S8/S53_dom_sf"/>
</dbReference>
<keyword evidence="6 9" id="KW-0378">Hydrolase</keyword>
<evidence type="ECO:0000256" key="12">
    <source>
        <dbReference type="SAM" id="SignalP"/>
    </source>
</evidence>
<feature type="chain" id="PRO_5006394696" evidence="12">
    <location>
        <begin position="34"/>
        <end position="587"/>
    </location>
</feature>
<organism evidence="15 16">
    <name type="scientific">Stenotrophomonas chelatiphaga</name>
    <dbReference type="NCBI Taxonomy" id="517011"/>
    <lineage>
        <taxon>Bacteria</taxon>
        <taxon>Pseudomonadati</taxon>
        <taxon>Pseudomonadota</taxon>
        <taxon>Gammaproteobacteria</taxon>
        <taxon>Lysobacterales</taxon>
        <taxon>Lysobacteraceae</taxon>
        <taxon>Stenotrophomonas</taxon>
    </lineage>
</organism>
<evidence type="ECO:0000256" key="10">
    <source>
        <dbReference type="RuleBase" id="RU003355"/>
    </source>
</evidence>
<keyword evidence="16" id="KW-1185">Reference proteome</keyword>
<sequence length="587" mass="59905">MSTHYRVIPRSHPVAAAVALVVAGLCASPLSHAGSVDLQGLAGNTAHQQFIVAYRPGSAPASSLAGAARSLQRAADALPRKGGRAVQVRALRRMAIGSTVVRTSVPLDAAEAEQLLRALALQQDVDAVQVDAILRPSWDPDDPRLAEQWAFGASNASLGIRPAWDIARGKGVVVAVIDTGITGHPDLDANILPGYDFISDPAMSRDGDGRDGDATDAGDWYPPGECNSAGGSRSSWHGTHVAGTVAASTHNGIGVAGTAFNAKVVPVRVLGRCGGFQSDIADGIVWAAGGRVPGVADNPHPAQVVNLSLGGFGTCDRASQAAVDTAIAHGASVVVAAGNSNDDVARYRPANCRGVIAVAATNAAGSRASFSNYGARITVAAPGESILSTLNDGQHGPAQPSYAAYSGTSMAAPHVAGVVALMQSVAPKPLLPAQVDALLRSAARPLPGTCTGGCGAGLVDAAVVVAKAAAGDTGPDPDPDPDPDPSDLENDVPVRGLSGTAGSERWYTFNVPAGSNMLVVQIGEGSGDVDLYTRHALRPTDTEYNCRPQGTGNSKTCVRVWPGSGTWHIRIKAITDYSGLMVKAKAE</sequence>
<comment type="caution">
    <text evidence="15">The sequence shown here is derived from an EMBL/GenBank/DDBJ whole genome shotgun (WGS) entry which is preliminary data.</text>
</comment>
<dbReference type="PROSITE" id="PS00136">
    <property type="entry name" value="SUBTILASE_ASP"/>
    <property type="match status" value="1"/>
</dbReference>
<evidence type="ECO:0000256" key="3">
    <source>
        <dbReference type="ARBA" id="ARBA00022525"/>
    </source>
</evidence>
<proteinExistence type="inferred from homology"/>
<evidence type="ECO:0000256" key="4">
    <source>
        <dbReference type="ARBA" id="ARBA00022670"/>
    </source>
</evidence>
<feature type="domain" description="Peptidase C-terminal archaeal/bacterial" evidence="14">
    <location>
        <begin position="505"/>
        <end position="572"/>
    </location>
</feature>
<keyword evidence="8" id="KW-0865">Zymogen</keyword>
<feature type="compositionally biased region" description="Basic and acidic residues" evidence="11">
    <location>
        <begin position="203"/>
        <end position="213"/>
    </location>
</feature>
<dbReference type="PRINTS" id="PR00723">
    <property type="entry name" value="SUBTILISIN"/>
</dbReference>
<accession>A0A0R0CWP3</accession>
<feature type="domain" description="Peptidase S8/S53" evidence="13">
    <location>
        <begin position="169"/>
        <end position="456"/>
    </location>
</feature>
<reference evidence="15 16" key="1">
    <citation type="submission" date="2015-05" db="EMBL/GenBank/DDBJ databases">
        <title>Genome sequencing and analysis of members of genus Stenotrophomonas.</title>
        <authorList>
            <person name="Patil P.P."/>
            <person name="Midha S."/>
            <person name="Patil P.B."/>
        </authorList>
    </citation>
    <scope>NUCLEOTIDE SEQUENCE [LARGE SCALE GENOMIC DNA]</scope>
    <source>
        <strain evidence="15 16">DSM 21508</strain>
    </source>
</reference>
<dbReference type="InterPro" id="IPR023827">
    <property type="entry name" value="Peptidase_S8_Asp-AS"/>
</dbReference>
<evidence type="ECO:0000313" key="15">
    <source>
        <dbReference type="EMBL" id="KRG74143.1"/>
    </source>
</evidence>
<dbReference type="InterPro" id="IPR000209">
    <property type="entry name" value="Peptidase_S8/S53_dom"/>
</dbReference>
<protein>
    <submittedName>
        <fullName evidence="15">Peptidase S8</fullName>
    </submittedName>
</protein>
<dbReference type="InterPro" id="IPR007280">
    <property type="entry name" value="Peptidase_C_arc/bac"/>
</dbReference>
<keyword evidence="3" id="KW-0964">Secreted</keyword>
<comment type="similarity">
    <text evidence="2 9 10">Belongs to the peptidase S8 family.</text>
</comment>
<dbReference type="Pfam" id="PF00082">
    <property type="entry name" value="Peptidase_S8"/>
    <property type="match status" value="1"/>
</dbReference>
<dbReference type="InterPro" id="IPR023828">
    <property type="entry name" value="Peptidase_S8_Ser-AS"/>
</dbReference>
<evidence type="ECO:0000313" key="16">
    <source>
        <dbReference type="Proteomes" id="UP000051386"/>
    </source>
</evidence>
<dbReference type="GO" id="GO:0005576">
    <property type="term" value="C:extracellular region"/>
    <property type="evidence" value="ECO:0007669"/>
    <property type="project" value="UniProtKB-SubCell"/>
</dbReference>
<name>A0A0R0CWP3_9GAMM</name>
<evidence type="ECO:0000256" key="5">
    <source>
        <dbReference type="ARBA" id="ARBA00022729"/>
    </source>
</evidence>
<feature type="active site" description="Charge relay system" evidence="9">
    <location>
        <position position="178"/>
    </location>
</feature>
<feature type="signal peptide" evidence="12">
    <location>
        <begin position="1"/>
        <end position="33"/>
    </location>
</feature>
<feature type="active site" description="Charge relay system" evidence="9">
    <location>
        <position position="237"/>
    </location>
</feature>
<feature type="compositionally biased region" description="Acidic residues" evidence="11">
    <location>
        <begin position="475"/>
        <end position="490"/>
    </location>
</feature>
<dbReference type="GO" id="GO:0006508">
    <property type="term" value="P:proteolysis"/>
    <property type="evidence" value="ECO:0007669"/>
    <property type="project" value="UniProtKB-KW"/>
</dbReference>
<dbReference type="Pfam" id="PF04151">
    <property type="entry name" value="PPC"/>
    <property type="match status" value="1"/>
</dbReference>
<dbReference type="PANTHER" id="PTHR43806">
    <property type="entry name" value="PEPTIDASE S8"/>
    <property type="match status" value="1"/>
</dbReference>
<evidence type="ECO:0000256" key="7">
    <source>
        <dbReference type="ARBA" id="ARBA00022825"/>
    </source>
</evidence>
<dbReference type="PANTHER" id="PTHR43806:SF11">
    <property type="entry name" value="CEREVISIN-RELATED"/>
    <property type="match status" value="1"/>
</dbReference>
<dbReference type="InterPro" id="IPR022398">
    <property type="entry name" value="Peptidase_S8_His-AS"/>
</dbReference>
<dbReference type="CDD" id="cd07496">
    <property type="entry name" value="Peptidases_S8_13"/>
    <property type="match status" value="1"/>
</dbReference>
<dbReference type="Gene3D" id="2.60.120.380">
    <property type="match status" value="1"/>
</dbReference>
<dbReference type="RefSeq" id="WP_057508119.1">
    <property type="nucleotide sequence ID" value="NZ_LDJK01000030.1"/>
</dbReference>
<feature type="region of interest" description="Disordered" evidence="11">
    <location>
        <begin position="470"/>
        <end position="499"/>
    </location>
</feature>
<dbReference type="InterPro" id="IPR015500">
    <property type="entry name" value="Peptidase_S8_subtilisin-rel"/>
</dbReference>
<evidence type="ECO:0000256" key="2">
    <source>
        <dbReference type="ARBA" id="ARBA00011073"/>
    </source>
</evidence>
<keyword evidence="4 9" id="KW-0645">Protease</keyword>
<dbReference type="InterPro" id="IPR050131">
    <property type="entry name" value="Peptidase_S8_subtilisin-like"/>
</dbReference>